<dbReference type="InterPro" id="IPR019430">
    <property type="entry name" value="7TM_GPCR_serpentine_rcpt_Srx"/>
</dbReference>
<feature type="transmembrane region" description="Helical" evidence="1">
    <location>
        <begin position="6"/>
        <end position="30"/>
    </location>
</feature>
<sequence length="417" mass="47248">MELETWKMFYSCIVLVLCILSMLWYFLLMFGLWKCAKKSTTFILLTSQGFCDIYALSQVAWFSILSVFGVQEETFLPDRWLSMIHGSFELICLPHYLIIALNRSMFLIDPHSLTTIFTRKVTITLCVFMWVIPIAANVYLHLQAEDDDEGFFTYDSETFTVTSDVEKMLQTTLQKVFDLSYYVVVGILCVMYGLAITLYTCRVQRLFKVAAFGGTPAASSNNRNSTSIPLELRLTIVCLCNLLPSIINSVYDFVRPGRTQPEMMFYAIMNLLDNNINSILLPLFSQLLRETLKKQLARLLFGAKSTTTVVTPTPLSTARSRQSMAVPKTPLSTMKTLFFALLILGFVFVNCAPVVEEPLDVHRAAELQASNDLAPVSETRCTTKACMRNTILRFDIPFEATTQRAVSKPNPRPLRFG</sequence>
<reference evidence="3" key="1">
    <citation type="submission" date="2023-06" db="EMBL/GenBank/DDBJ databases">
        <title>Genomic analysis of the entomopathogenic nematode Steinernema hermaphroditum.</title>
        <authorList>
            <person name="Schwarz E.M."/>
            <person name="Heppert J.K."/>
            <person name="Baniya A."/>
            <person name="Schwartz H.T."/>
            <person name="Tan C.-H."/>
            <person name="Antoshechkin I."/>
            <person name="Sternberg P.W."/>
            <person name="Goodrich-Blair H."/>
            <person name="Dillman A.R."/>
        </authorList>
    </citation>
    <scope>NUCLEOTIDE SEQUENCE</scope>
    <source>
        <strain evidence="3">PS9179</strain>
        <tissue evidence="3">Whole animal</tissue>
    </source>
</reference>
<dbReference type="AlphaFoldDB" id="A0AA39HNX1"/>
<comment type="caution">
    <text evidence="3">The sequence shown here is derived from an EMBL/GenBank/DDBJ whole genome shotgun (WGS) entry which is preliminary data.</text>
</comment>
<dbReference type="Pfam" id="PF10328">
    <property type="entry name" value="7TM_GPCR_Srx"/>
    <property type="match status" value="1"/>
</dbReference>
<dbReference type="Proteomes" id="UP001175271">
    <property type="component" value="Unassembled WGS sequence"/>
</dbReference>
<keyword evidence="1" id="KW-1133">Transmembrane helix</keyword>
<dbReference type="Gene3D" id="1.20.1070.10">
    <property type="entry name" value="Rhodopsin 7-helix transmembrane proteins"/>
    <property type="match status" value="1"/>
</dbReference>
<organism evidence="3 4">
    <name type="scientific">Steinernema hermaphroditum</name>
    <dbReference type="NCBI Taxonomy" id="289476"/>
    <lineage>
        <taxon>Eukaryota</taxon>
        <taxon>Metazoa</taxon>
        <taxon>Ecdysozoa</taxon>
        <taxon>Nematoda</taxon>
        <taxon>Chromadorea</taxon>
        <taxon>Rhabditida</taxon>
        <taxon>Tylenchina</taxon>
        <taxon>Panagrolaimomorpha</taxon>
        <taxon>Strongyloidoidea</taxon>
        <taxon>Steinernematidae</taxon>
        <taxon>Steinernema</taxon>
    </lineage>
</organism>
<feature type="transmembrane region" description="Helical" evidence="1">
    <location>
        <begin position="179"/>
        <end position="199"/>
    </location>
</feature>
<keyword evidence="1" id="KW-0812">Transmembrane</keyword>
<feature type="transmembrane region" description="Helical" evidence="1">
    <location>
        <begin position="42"/>
        <end position="68"/>
    </location>
</feature>
<accession>A0AA39HNX1</accession>
<evidence type="ECO:0000259" key="2">
    <source>
        <dbReference type="Pfam" id="PF10328"/>
    </source>
</evidence>
<name>A0AA39HNX1_9BILA</name>
<feature type="transmembrane region" description="Helical" evidence="1">
    <location>
        <begin position="80"/>
        <end position="101"/>
    </location>
</feature>
<evidence type="ECO:0000313" key="4">
    <source>
        <dbReference type="Proteomes" id="UP001175271"/>
    </source>
</evidence>
<gene>
    <name evidence="3" type="ORF">QR680_003822</name>
</gene>
<proteinExistence type="predicted"/>
<feature type="transmembrane region" description="Helical" evidence="1">
    <location>
        <begin position="121"/>
        <end position="142"/>
    </location>
</feature>
<feature type="domain" description="7TM GPCR serpentine receptor class x (Srx)" evidence="2">
    <location>
        <begin position="22"/>
        <end position="195"/>
    </location>
</feature>
<evidence type="ECO:0000256" key="1">
    <source>
        <dbReference type="SAM" id="Phobius"/>
    </source>
</evidence>
<keyword evidence="1" id="KW-0472">Membrane</keyword>
<protein>
    <recommendedName>
        <fullName evidence="2">7TM GPCR serpentine receptor class x (Srx) domain-containing protein</fullName>
    </recommendedName>
</protein>
<dbReference type="EMBL" id="JAUCMV010000003">
    <property type="protein sequence ID" value="KAK0408193.1"/>
    <property type="molecule type" value="Genomic_DNA"/>
</dbReference>
<evidence type="ECO:0000313" key="3">
    <source>
        <dbReference type="EMBL" id="KAK0408193.1"/>
    </source>
</evidence>
<keyword evidence="4" id="KW-1185">Reference proteome</keyword>
<dbReference type="SUPFAM" id="SSF81321">
    <property type="entry name" value="Family A G protein-coupled receptor-like"/>
    <property type="match status" value="1"/>
</dbReference>
<feature type="transmembrane region" description="Helical" evidence="1">
    <location>
        <begin position="337"/>
        <end position="355"/>
    </location>
</feature>